<protein>
    <submittedName>
        <fullName evidence="1">Uncharacterized protein</fullName>
    </submittedName>
</protein>
<gene>
    <name evidence="1" type="ORF">OKA104_LOCUS53730</name>
</gene>
<comment type="caution">
    <text evidence="1">The sequence shown here is derived from an EMBL/GenBank/DDBJ whole genome shotgun (WGS) entry which is preliminary data.</text>
</comment>
<evidence type="ECO:0000313" key="2">
    <source>
        <dbReference type="Proteomes" id="UP000663881"/>
    </source>
</evidence>
<feature type="non-terminal residue" evidence="1">
    <location>
        <position position="1"/>
    </location>
</feature>
<dbReference type="EMBL" id="CAJOAY010034127">
    <property type="protein sequence ID" value="CAF4442989.1"/>
    <property type="molecule type" value="Genomic_DNA"/>
</dbReference>
<proteinExistence type="predicted"/>
<reference evidence="1" key="1">
    <citation type="submission" date="2021-02" db="EMBL/GenBank/DDBJ databases">
        <authorList>
            <person name="Nowell W R."/>
        </authorList>
    </citation>
    <scope>NUCLEOTIDE SEQUENCE</scope>
</reference>
<accession>A0A820S0I8</accession>
<dbReference type="Proteomes" id="UP000663881">
    <property type="component" value="Unassembled WGS sequence"/>
</dbReference>
<feature type="non-terminal residue" evidence="1">
    <location>
        <position position="95"/>
    </location>
</feature>
<dbReference type="AlphaFoldDB" id="A0A820S0I8"/>
<name>A0A820S0I8_9BILA</name>
<organism evidence="1 2">
    <name type="scientific">Adineta steineri</name>
    <dbReference type="NCBI Taxonomy" id="433720"/>
    <lineage>
        <taxon>Eukaryota</taxon>
        <taxon>Metazoa</taxon>
        <taxon>Spiralia</taxon>
        <taxon>Gnathifera</taxon>
        <taxon>Rotifera</taxon>
        <taxon>Eurotatoria</taxon>
        <taxon>Bdelloidea</taxon>
        <taxon>Adinetida</taxon>
        <taxon>Adinetidae</taxon>
        <taxon>Adineta</taxon>
    </lineage>
</organism>
<sequence>NQKMDLLEKTACSAEQNLVPFEYYIAEKVALSRGLMPAASSIANTFGKDENAWYLIFEELPGISPLKYGDNILERLAKPLIRQQLEALKQIATCH</sequence>
<evidence type="ECO:0000313" key="1">
    <source>
        <dbReference type="EMBL" id="CAF4442989.1"/>
    </source>
</evidence>